<evidence type="ECO:0000313" key="7">
    <source>
        <dbReference type="Proteomes" id="UP000070659"/>
    </source>
</evidence>
<protein>
    <submittedName>
        <fullName evidence="2">Acetyltransferase</fullName>
    </submittedName>
</protein>
<dbReference type="EMBL" id="JYIJ01000013">
    <property type="protein sequence ID" value="KWX05020.1"/>
    <property type="molecule type" value="Genomic_DNA"/>
</dbReference>
<evidence type="ECO:0000313" key="5">
    <source>
        <dbReference type="Proteomes" id="UP000070188"/>
    </source>
</evidence>
<dbReference type="Proteomes" id="UP000070188">
    <property type="component" value="Unassembled WGS sequence"/>
</dbReference>
<sequence length="164" mass="18238">MPPHEASRYADQIKRLAFEAFSGPPWNETPAHAALLAARFLDDTTRPGFLLAWVEHQAGEPVGFAYGLASWHLAIHAGHTVSPWSHPPFELREIAVAQRFRGQGIGALLHDAVLSATPPRPRWLVTHPAATAALALYRHRGWRAVRLVRGPDSDALRLIMMRPR</sequence>
<gene>
    <name evidence="2" type="ORF">LI90_839</name>
    <name evidence="3" type="ORF">TH66_04485</name>
    <name evidence="4" type="ORF">TR74_15155</name>
</gene>
<proteinExistence type="predicted"/>
<reference evidence="5" key="3">
    <citation type="submission" date="2015-04" db="EMBL/GenBank/DDBJ databases">
        <title>Physiological reanalysis, assessment of diazotrophy, and genome sequences of multiple isolates of Streptomyces thermoautotrophicus.</title>
        <authorList>
            <person name="MacKellar D.C."/>
            <person name="Lieber L."/>
            <person name="Norman J."/>
            <person name="Bolger A."/>
            <person name="Tobin C."/>
            <person name="Murray J.W."/>
            <person name="Chang R."/>
            <person name="Ford T."/>
            <person name="Nguyen P.Q."/>
            <person name="Woodward J."/>
            <person name="Permingeat H."/>
            <person name="Joshi N.S."/>
            <person name="Silver P.A."/>
            <person name="Usadel B."/>
            <person name="Rutherford A.W."/>
            <person name="Friesen M."/>
            <person name="Prell J."/>
        </authorList>
    </citation>
    <scope>NUCLEOTIDE SEQUENCE [LARGE SCALE GENOMIC DNA]</scope>
    <source>
        <strain evidence="5">H1</strain>
    </source>
</reference>
<keyword evidence="2" id="KW-0808">Transferase</keyword>
<dbReference type="EMBL" id="JYIK01000983">
    <property type="protein sequence ID" value="KWX08404.1"/>
    <property type="molecule type" value="Genomic_DNA"/>
</dbReference>
<dbReference type="CDD" id="cd04301">
    <property type="entry name" value="NAT_SF"/>
    <property type="match status" value="1"/>
</dbReference>
<accession>A0A132MN95</accession>
<feature type="domain" description="N-acetyltransferase" evidence="1">
    <location>
        <begin position="1"/>
        <end position="163"/>
    </location>
</feature>
<dbReference type="AlphaFoldDB" id="A0A132MN95"/>
<dbReference type="SUPFAM" id="SSF55729">
    <property type="entry name" value="Acyl-CoA N-acyltransferases (Nat)"/>
    <property type="match status" value="1"/>
</dbReference>
<organism evidence="2 5">
    <name type="scientific">Carbonactinospora thermoautotrophica</name>
    <dbReference type="NCBI Taxonomy" id="1469144"/>
    <lineage>
        <taxon>Bacteria</taxon>
        <taxon>Bacillati</taxon>
        <taxon>Actinomycetota</taxon>
        <taxon>Actinomycetes</taxon>
        <taxon>Kitasatosporales</taxon>
        <taxon>Carbonactinosporaceae</taxon>
        <taxon>Carbonactinospora</taxon>
    </lineage>
</organism>
<evidence type="ECO:0000313" key="2">
    <source>
        <dbReference type="EMBL" id="KWW99205.1"/>
    </source>
</evidence>
<dbReference type="PATRIC" id="fig|1469144.10.peg.954"/>
<dbReference type="Proteomes" id="UP000070659">
    <property type="component" value="Unassembled WGS sequence"/>
</dbReference>
<dbReference type="STRING" id="1469144.LI90_839"/>
<dbReference type="RefSeq" id="WP_066884338.1">
    <property type="nucleotide sequence ID" value="NZ_CP171739.1"/>
</dbReference>
<dbReference type="Gene3D" id="3.40.630.30">
    <property type="match status" value="1"/>
</dbReference>
<dbReference type="PROSITE" id="PS51186">
    <property type="entry name" value="GNAT"/>
    <property type="match status" value="1"/>
</dbReference>
<reference evidence="6" key="2">
    <citation type="submission" date="2015-02" db="EMBL/GenBank/DDBJ databases">
        <title>Physiological reanalysis, assessment of diazotrophy, and genome sequences of multiple isolates of Streptomyces thermoautotrophicus.</title>
        <authorList>
            <person name="MacKellar D.C."/>
            <person name="Lieber L."/>
            <person name="Norman J."/>
            <person name="Bolger A."/>
            <person name="Tobin C."/>
            <person name="Murray J.W."/>
            <person name="Friesen M."/>
            <person name="Prell J."/>
        </authorList>
    </citation>
    <scope>NUCLEOTIDE SEQUENCE [LARGE SCALE GENOMIC DNA]</scope>
    <source>
        <strain evidence="6">UBT1</strain>
    </source>
</reference>
<evidence type="ECO:0000313" key="6">
    <source>
        <dbReference type="Proteomes" id="UP000070598"/>
    </source>
</evidence>
<comment type="caution">
    <text evidence="2">The sequence shown here is derived from an EMBL/GenBank/DDBJ whole genome shotgun (WGS) entry which is preliminary data.</text>
</comment>
<name>A0A132MN95_9ACTN</name>
<dbReference type="Pfam" id="PF00583">
    <property type="entry name" value="Acetyltransf_1"/>
    <property type="match status" value="1"/>
</dbReference>
<dbReference type="GO" id="GO:0016747">
    <property type="term" value="F:acyltransferase activity, transferring groups other than amino-acyl groups"/>
    <property type="evidence" value="ECO:0007669"/>
    <property type="project" value="InterPro"/>
</dbReference>
<reference evidence="2" key="4">
    <citation type="submission" date="2015-04" db="EMBL/GenBank/DDBJ databases">
        <title>Physiological reanalysis, assessment of diazotrophy, and genome sequences of multiple isolates of Streptomyces thermoautotrophicus.</title>
        <authorList>
            <person name="MacKellar D.C."/>
            <person name="Lieber L."/>
            <person name="Norman J."/>
            <person name="Bolger A."/>
            <person name="Tobin C."/>
            <person name="Murray J.W."/>
            <person name="Woodward J."/>
            <person name="Friesen M."/>
            <person name="Prell J."/>
        </authorList>
    </citation>
    <scope>NUCLEOTIDE SEQUENCE [LARGE SCALE GENOMIC DNA]</scope>
    <source>
        <strain evidence="2">H1</strain>
    </source>
</reference>
<evidence type="ECO:0000313" key="4">
    <source>
        <dbReference type="EMBL" id="KWX08404.1"/>
    </source>
</evidence>
<dbReference type="EMBL" id="LAXD01000001">
    <property type="protein sequence ID" value="KWW99205.1"/>
    <property type="molecule type" value="Genomic_DNA"/>
</dbReference>
<dbReference type="InterPro" id="IPR016181">
    <property type="entry name" value="Acyl_CoA_acyltransferase"/>
</dbReference>
<reference evidence="3 7" key="1">
    <citation type="submission" date="2015-02" db="EMBL/GenBank/DDBJ databases">
        <title>Physiological reanalysis, assessment of diazotrophy, and genome sequences of multiple isolates of Streptomyces thermoautotrophicus.</title>
        <authorList>
            <person name="MacKellar D.C."/>
            <person name="Lieber L."/>
            <person name="Norman J."/>
            <person name="Bolger A."/>
            <person name="Tobin C."/>
            <person name="Murray J.W."/>
            <person name="Prell J."/>
        </authorList>
    </citation>
    <scope>NUCLEOTIDE SEQUENCE [LARGE SCALE GENOMIC DNA]</scope>
    <source>
        <strain evidence="3 7">UBT1</strain>
    </source>
</reference>
<evidence type="ECO:0000259" key="1">
    <source>
        <dbReference type="PROSITE" id="PS51186"/>
    </source>
</evidence>
<evidence type="ECO:0000313" key="3">
    <source>
        <dbReference type="EMBL" id="KWX05020.1"/>
    </source>
</evidence>
<dbReference type="Proteomes" id="UP000070598">
    <property type="component" value="Unassembled WGS sequence"/>
</dbReference>
<dbReference type="InterPro" id="IPR000182">
    <property type="entry name" value="GNAT_dom"/>
</dbReference>
<keyword evidence="5" id="KW-1185">Reference proteome</keyword>